<dbReference type="EMBL" id="PGEZ01000002">
    <property type="protein sequence ID" value="PJJ53862.1"/>
    <property type="molecule type" value="Genomic_DNA"/>
</dbReference>
<dbReference type="InterPro" id="IPR005905">
    <property type="entry name" value="D_ala_D_ala"/>
</dbReference>
<proteinExistence type="inferred from homology"/>
<dbReference type="GO" id="GO:0005524">
    <property type="term" value="F:ATP binding"/>
    <property type="evidence" value="ECO:0007669"/>
    <property type="project" value="UniProtKB-UniRule"/>
</dbReference>
<evidence type="ECO:0000256" key="15">
    <source>
        <dbReference type="PIRSR" id="PIRSR039102-3"/>
    </source>
</evidence>
<comment type="similarity">
    <text evidence="2 12">Belongs to the D-alanine--D-alanine ligase family.</text>
</comment>
<feature type="binding site" evidence="14">
    <location>
        <begin position="206"/>
        <end position="208"/>
    </location>
    <ligand>
        <name>ATP</name>
        <dbReference type="ChEBI" id="CHEBI:30616"/>
    </ligand>
</feature>
<feature type="binding site" evidence="14">
    <location>
        <begin position="341"/>
        <end position="342"/>
    </location>
    <ligand>
        <name>ATP</name>
        <dbReference type="ChEBI" id="CHEBI:30616"/>
    </ligand>
</feature>
<feature type="binding site" evidence="15">
    <location>
        <position position="342"/>
    </location>
    <ligand>
        <name>Mg(2+)</name>
        <dbReference type="ChEBI" id="CHEBI:18420"/>
        <label>1</label>
    </ligand>
</feature>
<feature type="binding site" evidence="14">
    <location>
        <position position="162"/>
    </location>
    <ligand>
        <name>ATP</name>
        <dbReference type="ChEBI" id="CHEBI:30616"/>
    </ligand>
</feature>
<accession>A0A2M9B7F3</accession>
<dbReference type="PANTHER" id="PTHR23132:SF25">
    <property type="entry name" value="D-ALANINE--D-ALANINE LIGASE A"/>
    <property type="match status" value="1"/>
</dbReference>
<dbReference type="InterPro" id="IPR011761">
    <property type="entry name" value="ATP-grasp"/>
</dbReference>
<evidence type="ECO:0000256" key="9">
    <source>
        <dbReference type="ARBA" id="ARBA00022984"/>
    </source>
</evidence>
<dbReference type="InterPro" id="IPR013815">
    <property type="entry name" value="ATP_grasp_subdomain_1"/>
</dbReference>
<evidence type="ECO:0000256" key="4">
    <source>
        <dbReference type="ARBA" id="ARBA00022723"/>
    </source>
</evidence>
<dbReference type="NCBIfam" id="NF002528">
    <property type="entry name" value="PRK01966.1-4"/>
    <property type="match status" value="1"/>
</dbReference>
<evidence type="ECO:0000256" key="3">
    <source>
        <dbReference type="ARBA" id="ARBA00022598"/>
    </source>
</evidence>
<sequence>MTDPQASSLPASGSSAPVGSDSPDGSRRRVLLVFGGRSSEHEVSCMTAREVMAALDPARYEVVPVGITRDGTWVLQPDGVGAAEPGALPTVRPSGPQVALAGTTLLRLDDDGAWRPYARLDVALPLLHGPWGEDGTIQGLFEMAGLRYVGSGVLGSALAMDKAVAKVAFAAAGLPQLPYAVVTAEQWKDDPAAVRETVASLHYPVFVKPSRAGSSFGGTLVPSDDGLSEAIATAQEFDPKVVVESAVEAREIECGVLQQVDGTLRAGAVGEIAVDHGAGHAFYDFDAKYVDGTSANLIPAALDDEQREQVRRMALRAFRALGCEGLARVDFFLVEGRFYLNEVNTMPGFTPFSMYPAIWGASGVDYPTLVAALLEQALARPAGMR</sequence>
<dbReference type="GO" id="GO:0008716">
    <property type="term" value="F:D-alanine-D-alanine ligase activity"/>
    <property type="evidence" value="ECO:0007669"/>
    <property type="project" value="UniProtKB-UniRule"/>
</dbReference>
<feature type="domain" description="ATP-grasp" evidence="18">
    <location>
        <begin position="166"/>
        <end position="375"/>
    </location>
</feature>
<keyword evidence="6 16" id="KW-0067">ATP-binding</keyword>
<keyword evidence="12" id="KW-0963">Cytoplasm</keyword>
<dbReference type="SUPFAM" id="SSF52440">
    <property type="entry name" value="PreATP-grasp domain"/>
    <property type="match status" value="1"/>
</dbReference>
<comment type="caution">
    <text evidence="19">The sequence shown here is derived from an EMBL/GenBank/DDBJ whole genome shotgun (WGS) entry which is preliminary data.</text>
</comment>
<comment type="cofactor">
    <cofactor evidence="1">
        <name>Mn(2+)</name>
        <dbReference type="ChEBI" id="CHEBI:29035"/>
    </cofactor>
</comment>
<dbReference type="InterPro" id="IPR016185">
    <property type="entry name" value="PreATP-grasp_dom_sf"/>
</dbReference>
<keyword evidence="4 15" id="KW-0479">Metal-binding</keyword>
<evidence type="ECO:0000256" key="1">
    <source>
        <dbReference type="ARBA" id="ARBA00001936"/>
    </source>
</evidence>
<comment type="function">
    <text evidence="12">Cell wall formation.</text>
</comment>
<name>A0A2M9B7F3_9ACTN</name>
<dbReference type="SUPFAM" id="SSF56059">
    <property type="entry name" value="Glutathione synthetase ATP-binding domain-like"/>
    <property type="match status" value="1"/>
</dbReference>
<keyword evidence="3 12" id="KW-0436">Ligase</keyword>
<feature type="binding site" evidence="15">
    <location>
        <position position="342"/>
    </location>
    <ligand>
        <name>Mg(2+)</name>
        <dbReference type="ChEBI" id="CHEBI:18420"/>
        <label>2</label>
    </ligand>
</feature>
<evidence type="ECO:0000256" key="7">
    <source>
        <dbReference type="ARBA" id="ARBA00022842"/>
    </source>
</evidence>
<dbReference type="Gene3D" id="3.40.50.20">
    <property type="match status" value="1"/>
</dbReference>
<feature type="binding site" evidence="14">
    <location>
        <begin position="244"/>
        <end position="251"/>
    </location>
    <ligand>
        <name>ATP</name>
        <dbReference type="ChEBI" id="CHEBI:30616"/>
    </ligand>
</feature>
<feature type="active site" evidence="13">
    <location>
        <position position="214"/>
    </location>
</feature>
<dbReference type="GO" id="GO:0009252">
    <property type="term" value="P:peptidoglycan biosynthetic process"/>
    <property type="evidence" value="ECO:0007669"/>
    <property type="project" value="UniProtKB-UniRule"/>
</dbReference>
<gene>
    <name evidence="12" type="primary">ddl</name>
    <name evidence="19" type="ORF">CLV56_3362</name>
</gene>
<feature type="compositionally biased region" description="Low complexity" evidence="17">
    <location>
        <begin position="1"/>
        <end position="23"/>
    </location>
</feature>
<dbReference type="Pfam" id="PF07478">
    <property type="entry name" value="Dala_Dala_lig_C"/>
    <property type="match status" value="1"/>
</dbReference>
<feature type="active site" evidence="13">
    <location>
        <position position="40"/>
    </location>
</feature>
<comment type="cofactor">
    <cofactor evidence="15">
        <name>Mg(2+)</name>
        <dbReference type="ChEBI" id="CHEBI:18420"/>
    </cofactor>
    <cofactor evidence="15">
        <name>Mn(2+)</name>
        <dbReference type="ChEBI" id="CHEBI:29035"/>
    </cofactor>
    <text evidence="15">Binds 2 magnesium or manganese ions per subunit.</text>
</comment>
<dbReference type="GO" id="GO:0005829">
    <property type="term" value="C:cytosol"/>
    <property type="evidence" value="ECO:0007669"/>
    <property type="project" value="TreeGrafter"/>
</dbReference>
<dbReference type="Proteomes" id="UP000230842">
    <property type="component" value="Unassembled WGS sequence"/>
</dbReference>
<feature type="region of interest" description="Disordered" evidence="17">
    <location>
        <begin position="1"/>
        <end position="27"/>
    </location>
</feature>
<dbReference type="NCBIfam" id="TIGR01205">
    <property type="entry name" value="D_ala_D_alaTIGR"/>
    <property type="match status" value="1"/>
</dbReference>
<feature type="active site" evidence="13">
    <location>
        <position position="353"/>
    </location>
</feature>
<dbReference type="PROSITE" id="PS00844">
    <property type="entry name" value="DALA_DALA_LIGASE_2"/>
    <property type="match status" value="1"/>
</dbReference>
<dbReference type="EC" id="6.3.2.4" evidence="12"/>
<keyword evidence="11 12" id="KW-0961">Cell wall biogenesis/degradation</keyword>
<keyword evidence="10 15" id="KW-0464">Manganese</keyword>
<dbReference type="FunFam" id="3.30.470.20:FF:000008">
    <property type="entry name" value="D-alanine--D-alanine ligase"/>
    <property type="match status" value="1"/>
</dbReference>
<comment type="pathway">
    <text evidence="12">Cell wall biogenesis; peptidoglycan biosynthesis.</text>
</comment>
<dbReference type="InterPro" id="IPR011127">
    <property type="entry name" value="Dala_Dala_lig_N"/>
</dbReference>
<evidence type="ECO:0000256" key="12">
    <source>
        <dbReference type="HAMAP-Rule" id="MF_00047"/>
    </source>
</evidence>
<evidence type="ECO:0000256" key="8">
    <source>
        <dbReference type="ARBA" id="ARBA00022960"/>
    </source>
</evidence>
<evidence type="ECO:0000256" key="5">
    <source>
        <dbReference type="ARBA" id="ARBA00022741"/>
    </source>
</evidence>
<dbReference type="RefSeq" id="WP_100415316.1">
    <property type="nucleotide sequence ID" value="NZ_PGEZ01000002.1"/>
</dbReference>
<evidence type="ECO:0000256" key="11">
    <source>
        <dbReference type="ARBA" id="ARBA00023316"/>
    </source>
</evidence>
<evidence type="ECO:0000256" key="16">
    <source>
        <dbReference type="PROSITE-ProRule" id="PRU00409"/>
    </source>
</evidence>
<evidence type="ECO:0000256" key="6">
    <source>
        <dbReference type="ARBA" id="ARBA00022840"/>
    </source>
</evidence>
<dbReference type="InterPro" id="IPR000291">
    <property type="entry name" value="D-Ala_lig_Van_CS"/>
</dbReference>
<dbReference type="UniPathway" id="UPA00219"/>
<dbReference type="Gene3D" id="3.30.1490.20">
    <property type="entry name" value="ATP-grasp fold, A domain"/>
    <property type="match status" value="1"/>
</dbReference>
<dbReference type="GO" id="GO:0008360">
    <property type="term" value="P:regulation of cell shape"/>
    <property type="evidence" value="ECO:0007669"/>
    <property type="project" value="UniProtKB-KW"/>
</dbReference>
<dbReference type="PANTHER" id="PTHR23132">
    <property type="entry name" value="D-ALANINE--D-ALANINE LIGASE"/>
    <property type="match status" value="1"/>
</dbReference>
<organism evidence="19 20">
    <name type="scientific">Mumia flava</name>
    <dbReference type="NCBI Taxonomy" id="1348852"/>
    <lineage>
        <taxon>Bacteria</taxon>
        <taxon>Bacillati</taxon>
        <taxon>Actinomycetota</taxon>
        <taxon>Actinomycetes</taxon>
        <taxon>Propionibacteriales</taxon>
        <taxon>Nocardioidaceae</taxon>
        <taxon>Mumia</taxon>
    </lineage>
</organism>
<dbReference type="Pfam" id="PF01820">
    <property type="entry name" value="Dala_Dala_lig_N"/>
    <property type="match status" value="1"/>
</dbReference>
<dbReference type="AlphaFoldDB" id="A0A2M9B7F3"/>
<dbReference type="GO" id="GO:0071555">
    <property type="term" value="P:cell wall organization"/>
    <property type="evidence" value="ECO:0007669"/>
    <property type="project" value="UniProtKB-KW"/>
</dbReference>
<dbReference type="PROSITE" id="PS50975">
    <property type="entry name" value="ATP_GRASP"/>
    <property type="match status" value="1"/>
</dbReference>
<keyword evidence="8 12" id="KW-0133">Cell shape</keyword>
<dbReference type="Gene3D" id="3.30.470.20">
    <property type="entry name" value="ATP-grasp fold, B domain"/>
    <property type="match status" value="1"/>
</dbReference>
<dbReference type="PROSITE" id="PS00843">
    <property type="entry name" value="DALA_DALA_LIGASE_1"/>
    <property type="match status" value="1"/>
</dbReference>
<evidence type="ECO:0000256" key="17">
    <source>
        <dbReference type="SAM" id="MobiDB-lite"/>
    </source>
</evidence>
<evidence type="ECO:0000256" key="13">
    <source>
        <dbReference type="PIRSR" id="PIRSR039102-1"/>
    </source>
</evidence>
<dbReference type="OrthoDB" id="9813261at2"/>
<protein>
    <recommendedName>
        <fullName evidence="12">D-alanine--D-alanine ligase</fullName>
        <ecNumber evidence="12">6.3.2.4</ecNumber>
    </recommendedName>
    <alternativeName>
        <fullName evidence="12">D-Ala-D-Ala ligase</fullName>
    </alternativeName>
    <alternativeName>
        <fullName evidence="12">D-alanylalanine synthetase</fullName>
    </alternativeName>
</protein>
<comment type="subcellular location">
    <subcellularLocation>
        <location evidence="12">Cytoplasm</location>
    </subcellularLocation>
</comment>
<feature type="binding site" evidence="14">
    <location>
        <begin position="214"/>
        <end position="215"/>
    </location>
    <ligand>
        <name>ATP</name>
        <dbReference type="ChEBI" id="CHEBI:30616"/>
    </ligand>
</feature>
<dbReference type="HAMAP" id="MF_00047">
    <property type="entry name" value="Dala_Dala_lig"/>
    <property type="match status" value="1"/>
</dbReference>
<keyword evidence="7 15" id="KW-0460">Magnesium</keyword>
<evidence type="ECO:0000256" key="10">
    <source>
        <dbReference type="ARBA" id="ARBA00023211"/>
    </source>
</evidence>
<feature type="binding site" evidence="15">
    <location>
        <position position="330"/>
    </location>
    <ligand>
        <name>Mg(2+)</name>
        <dbReference type="ChEBI" id="CHEBI:18420"/>
        <label>1</label>
    </ligand>
</feature>
<dbReference type="GO" id="GO:0046872">
    <property type="term" value="F:metal ion binding"/>
    <property type="evidence" value="ECO:0007669"/>
    <property type="project" value="UniProtKB-KW"/>
</dbReference>
<keyword evidence="5 14" id="KW-0547">Nucleotide-binding</keyword>
<evidence type="ECO:0000256" key="2">
    <source>
        <dbReference type="ARBA" id="ARBA00010871"/>
    </source>
</evidence>
<evidence type="ECO:0000313" key="20">
    <source>
        <dbReference type="Proteomes" id="UP000230842"/>
    </source>
</evidence>
<feature type="binding site" evidence="15">
    <location>
        <position position="344"/>
    </location>
    <ligand>
        <name>Mg(2+)</name>
        <dbReference type="ChEBI" id="CHEBI:18420"/>
        <label>2</label>
    </ligand>
</feature>
<reference evidence="19 20" key="1">
    <citation type="submission" date="2017-11" db="EMBL/GenBank/DDBJ databases">
        <title>Genomic Encyclopedia of Archaeal and Bacterial Type Strains, Phase II (KMG-II): From Individual Species to Whole Genera.</title>
        <authorList>
            <person name="Goeker M."/>
        </authorList>
    </citation>
    <scope>NUCLEOTIDE SEQUENCE [LARGE SCALE GENOMIC DNA]</scope>
    <source>
        <strain evidence="19 20">DSM 27763</strain>
    </source>
</reference>
<keyword evidence="9 12" id="KW-0573">Peptidoglycan synthesis</keyword>
<comment type="catalytic activity">
    <reaction evidence="12">
        <text>2 D-alanine + ATP = D-alanyl-D-alanine + ADP + phosphate + H(+)</text>
        <dbReference type="Rhea" id="RHEA:11224"/>
        <dbReference type="ChEBI" id="CHEBI:15378"/>
        <dbReference type="ChEBI" id="CHEBI:30616"/>
        <dbReference type="ChEBI" id="CHEBI:43474"/>
        <dbReference type="ChEBI" id="CHEBI:57416"/>
        <dbReference type="ChEBI" id="CHEBI:57822"/>
        <dbReference type="ChEBI" id="CHEBI:456216"/>
        <dbReference type="EC" id="6.3.2.4"/>
    </reaction>
</comment>
<dbReference type="InterPro" id="IPR011095">
    <property type="entry name" value="Dala_Dala_lig_C"/>
</dbReference>
<evidence type="ECO:0000313" key="19">
    <source>
        <dbReference type="EMBL" id="PJJ53862.1"/>
    </source>
</evidence>
<evidence type="ECO:0000256" key="14">
    <source>
        <dbReference type="PIRSR" id="PIRSR039102-2"/>
    </source>
</evidence>
<evidence type="ECO:0000259" key="18">
    <source>
        <dbReference type="PROSITE" id="PS50975"/>
    </source>
</evidence>
<keyword evidence="20" id="KW-1185">Reference proteome</keyword>
<dbReference type="PIRSF" id="PIRSF039102">
    <property type="entry name" value="Ddl/VanB"/>
    <property type="match status" value="1"/>
</dbReference>